<dbReference type="PANTHER" id="PTHR10851:SF0">
    <property type="entry name" value="PYRIDOXINE-5'-PHOSPHATE OXIDASE"/>
    <property type="match status" value="1"/>
</dbReference>
<dbReference type="RefSeq" id="WP_072997842.1">
    <property type="nucleotide sequence ID" value="NZ_FQUM01000001.1"/>
</dbReference>
<feature type="binding site" evidence="5 7">
    <location>
        <begin position="75"/>
        <end position="76"/>
    </location>
    <ligand>
        <name>FMN</name>
        <dbReference type="ChEBI" id="CHEBI:58210"/>
    </ligand>
</feature>
<evidence type="ECO:0000313" key="11">
    <source>
        <dbReference type="Proteomes" id="UP000184164"/>
    </source>
</evidence>
<comment type="caution">
    <text evidence="5">Lacks conserved residue(s) required for the propagation of feature annotation.</text>
</comment>
<dbReference type="Gene3D" id="2.30.110.10">
    <property type="entry name" value="Electron Transport, Fmn-binding Protein, Chain A"/>
    <property type="match status" value="1"/>
</dbReference>
<accession>A0A1M4SI33</accession>
<proteinExistence type="inferred from homology"/>
<dbReference type="Pfam" id="PF01243">
    <property type="entry name" value="PNPOx_N"/>
    <property type="match status" value="1"/>
</dbReference>
<dbReference type="GO" id="GO:0008615">
    <property type="term" value="P:pyridoxine biosynthetic process"/>
    <property type="evidence" value="ECO:0007669"/>
    <property type="project" value="UniProtKB-UniRule"/>
</dbReference>
<keyword evidence="5" id="KW-0664">Pyridoxine biosynthesis</keyword>
<comment type="catalytic activity">
    <reaction evidence="5">
        <text>pyridoxamine 5'-phosphate + O2 + H2O = pyridoxal 5'-phosphate + H2O2 + NH4(+)</text>
        <dbReference type="Rhea" id="RHEA:15817"/>
        <dbReference type="ChEBI" id="CHEBI:15377"/>
        <dbReference type="ChEBI" id="CHEBI:15379"/>
        <dbReference type="ChEBI" id="CHEBI:16240"/>
        <dbReference type="ChEBI" id="CHEBI:28938"/>
        <dbReference type="ChEBI" id="CHEBI:58451"/>
        <dbReference type="ChEBI" id="CHEBI:597326"/>
        <dbReference type="EC" id="1.4.3.5"/>
    </reaction>
</comment>
<comment type="function">
    <text evidence="5">Catalyzes the oxidation of either pyridoxine 5'-phosphate (PNP) or pyridoxamine 5'-phosphate (PMP) into pyridoxal 5'-phosphate (PLP).</text>
</comment>
<comment type="subunit">
    <text evidence="5">Homodimer.</text>
</comment>
<dbReference type="AlphaFoldDB" id="A0A1M4SI33"/>
<keyword evidence="4 5" id="KW-0560">Oxidoreductase</keyword>
<evidence type="ECO:0000256" key="3">
    <source>
        <dbReference type="ARBA" id="ARBA00022643"/>
    </source>
</evidence>
<keyword evidence="2 5" id="KW-0285">Flavoprotein</keyword>
<dbReference type="STRING" id="1484053.SAMN05444274_10130"/>
<dbReference type="Proteomes" id="UP000184164">
    <property type="component" value="Unassembled WGS sequence"/>
</dbReference>
<feature type="binding site" evidence="5 6">
    <location>
        <position position="130"/>
    </location>
    <ligand>
        <name>substrate</name>
    </ligand>
</feature>
<feature type="binding site" evidence="5 7">
    <location>
        <position position="82"/>
    </location>
    <ligand>
        <name>FMN</name>
        <dbReference type="ChEBI" id="CHEBI:58210"/>
    </ligand>
</feature>
<evidence type="ECO:0000256" key="7">
    <source>
        <dbReference type="PIRSR" id="PIRSR000190-2"/>
    </source>
</evidence>
<feature type="binding site" evidence="5 6">
    <location>
        <position position="122"/>
    </location>
    <ligand>
        <name>substrate</name>
    </ligand>
</feature>
<dbReference type="InterPro" id="IPR019576">
    <property type="entry name" value="Pyridoxamine_oxidase_dimer_C"/>
</dbReference>
<comment type="catalytic activity">
    <reaction evidence="5">
        <text>pyridoxine 5'-phosphate + O2 = pyridoxal 5'-phosphate + H2O2</text>
        <dbReference type="Rhea" id="RHEA:15149"/>
        <dbReference type="ChEBI" id="CHEBI:15379"/>
        <dbReference type="ChEBI" id="CHEBI:16240"/>
        <dbReference type="ChEBI" id="CHEBI:58589"/>
        <dbReference type="ChEBI" id="CHEBI:597326"/>
        <dbReference type="EC" id="1.4.3.5"/>
    </reaction>
</comment>
<evidence type="ECO:0000313" key="10">
    <source>
        <dbReference type="EMBL" id="SHE31647.1"/>
    </source>
</evidence>
<dbReference type="InterPro" id="IPR012349">
    <property type="entry name" value="Split_barrel_FMN-bd"/>
</dbReference>
<evidence type="ECO:0000256" key="4">
    <source>
        <dbReference type="ARBA" id="ARBA00023002"/>
    </source>
</evidence>
<feature type="binding site" evidence="5 6">
    <location>
        <position position="65"/>
    </location>
    <ligand>
        <name>substrate</name>
    </ligand>
</feature>
<dbReference type="InterPro" id="IPR019740">
    <property type="entry name" value="Pyridox_Oxase_CS"/>
</dbReference>
<feature type="domain" description="Pyridoxine 5'-phosphate oxidase dimerisation C-terminal" evidence="9">
    <location>
        <begin position="171"/>
        <end position="212"/>
    </location>
</feature>
<feature type="binding site" evidence="5 7">
    <location>
        <begin position="139"/>
        <end position="140"/>
    </location>
    <ligand>
        <name>FMN</name>
        <dbReference type="ChEBI" id="CHEBI:58210"/>
    </ligand>
</feature>
<dbReference type="EMBL" id="FQUM01000001">
    <property type="protein sequence ID" value="SHE31647.1"/>
    <property type="molecule type" value="Genomic_DNA"/>
</dbReference>
<keyword evidence="11" id="KW-1185">Reference proteome</keyword>
<keyword evidence="3 5" id="KW-0288">FMN</keyword>
<dbReference type="InterPro" id="IPR011576">
    <property type="entry name" value="Pyridox_Oxase_N"/>
</dbReference>
<dbReference type="PIRSF" id="PIRSF000190">
    <property type="entry name" value="Pyd_amn-ph_oxd"/>
    <property type="match status" value="1"/>
</dbReference>
<dbReference type="GO" id="GO:0004733">
    <property type="term" value="F:pyridoxamine phosphate oxidase activity"/>
    <property type="evidence" value="ECO:0007669"/>
    <property type="project" value="UniProtKB-UniRule"/>
</dbReference>
<dbReference type="GO" id="GO:0010181">
    <property type="term" value="F:FMN binding"/>
    <property type="evidence" value="ECO:0007669"/>
    <property type="project" value="UniProtKB-UniRule"/>
</dbReference>
<feature type="binding site" evidence="5 6">
    <location>
        <begin position="190"/>
        <end position="192"/>
    </location>
    <ligand>
        <name>substrate</name>
    </ligand>
</feature>
<evidence type="ECO:0000256" key="2">
    <source>
        <dbReference type="ARBA" id="ARBA00022630"/>
    </source>
</evidence>
<dbReference type="SUPFAM" id="SSF50475">
    <property type="entry name" value="FMN-binding split barrel"/>
    <property type="match status" value="1"/>
</dbReference>
<evidence type="ECO:0000259" key="9">
    <source>
        <dbReference type="Pfam" id="PF10590"/>
    </source>
</evidence>
<dbReference type="InterPro" id="IPR000659">
    <property type="entry name" value="Pyridox_Oxase"/>
</dbReference>
<name>A0A1M4SI33_9BACT</name>
<dbReference type="PROSITE" id="PS01064">
    <property type="entry name" value="PYRIDOX_OXIDASE"/>
    <property type="match status" value="1"/>
</dbReference>
<dbReference type="OrthoDB" id="9780392at2"/>
<dbReference type="NCBIfam" id="NF004231">
    <property type="entry name" value="PRK05679.1"/>
    <property type="match status" value="1"/>
</dbReference>
<feature type="binding site" evidence="5 6">
    <location>
        <position position="126"/>
    </location>
    <ligand>
        <name>substrate</name>
    </ligand>
</feature>
<organism evidence="10 11">
    <name type="scientific">Mariniphaga anaerophila</name>
    <dbReference type="NCBI Taxonomy" id="1484053"/>
    <lineage>
        <taxon>Bacteria</taxon>
        <taxon>Pseudomonadati</taxon>
        <taxon>Bacteroidota</taxon>
        <taxon>Bacteroidia</taxon>
        <taxon>Marinilabiliales</taxon>
        <taxon>Prolixibacteraceae</taxon>
        <taxon>Mariniphaga</taxon>
    </lineage>
</organism>
<comment type="pathway">
    <text evidence="5">Cofactor metabolism; pyridoxal 5'-phosphate salvage; pyridoxal 5'-phosphate from pyridoxine 5'-phosphate: step 1/1.</text>
</comment>
<comment type="cofactor">
    <cofactor evidence="5 7">
        <name>FMN</name>
        <dbReference type="ChEBI" id="CHEBI:58210"/>
    </cofactor>
    <text evidence="5 7">Binds 1 FMN per subunit.</text>
</comment>
<dbReference type="PANTHER" id="PTHR10851">
    <property type="entry name" value="PYRIDOXINE-5-PHOSPHATE OXIDASE"/>
    <property type="match status" value="1"/>
</dbReference>
<feature type="binding site" evidence="5 7">
    <location>
        <position position="104"/>
    </location>
    <ligand>
        <name>FMN</name>
        <dbReference type="ChEBI" id="CHEBI:58210"/>
    </ligand>
</feature>
<dbReference type="UniPathway" id="UPA01068">
    <property type="reaction ID" value="UER00304"/>
</dbReference>
<sequence length="212" mass="24787">MKIDSIRNEYSFSGLRKQNTDDNPFNQFEKWLKEAIDSNEKEPTAMAVATIGTDGFPQSRIVLLKYFNENGFVFFTNYLSGKGRSIESSPAVGLHFFWPLLERQVRISGVAEKTSKKVSEKYFHSRPLESQVGAWASEQSKEIESRDYLEQRFRKFSSEFENEAPSLPPFWGGYNVVPQKIEFWQGRENRLHDRILYKKLSNNEWEKIRLAP</sequence>
<reference evidence="10 11" key="1">
    <citation type="submission" date="2016-11" db="EMBL/GenBank/DDBJ databases">
        <authorList>
            <person name="Jaros S."/>
            <person name="Januszkiewicz K."/>
            <person name="Wedrychowicz H."/>
        </authorList>
    </citation>
    <scope>NUCLEOTIDE SEQUENCE [LARGE SCALE GENOMIC DNA]</scope>
    <source>
        <strain evidence="10 11">DSM 26910</strain>
    </source>
</reference>
<feature type="binding site" evidence="6">
    <location>
        <begin position="7"/>
        <end position="10"/>
    </location>
    <ligand>
        <name>substrate</name>
    </ligand>
</feature>
<comment type="pathway">
    <text evidence="5">Cofactor metabolism; pyridoxal 5'-phosphate salvage; pyridoxal 5'-phosphate from pyridoxamine 5'-phosphate: step 1/1.</text>
</comment>
<dbReference type="NCBIfam" id="TIGR00558">
    <property type="entry name" value="pdxH"/>
    <property type="match status" value="1"/>
</dbReference>
<dbReference type="EC" id="1.4.3.5" evidence="5"/>
<dbReference type="HAMAP" id="MF_01629">
    <property type="entry name" value="PdxH"/>
    <property type="match status" value="1"/>
</dbReference>
<feature type="binding site" evidence="5 7">
    <location>
        <position position="194"/>
    </location>
    <ligand>
        <name>FMN</name>
        <dbReference type="ChEBI" id="CHEBI:58210"/>
    </ligand>
</feature>
<protein>
    <recommendedName>
        <fullName evidence="5">Pyridoxine/pyridoxamine 5'-phosphate oxidase</fullName>
        <ecNumber evidence="5">1.4.3.5</ecNumber>
    </recommendedName>
    <alternativeName>
        <fullName evidence="5">PNP/PMP oxidase</fullName>
        <shortName evidence="5">PNPOx</shortName>
    </alternativeName>
    <alternativeName>
        <fullName evidence="5">Pyridoxal 5'-phosphate synthase</fullName>
    </alternativeName>
</protein>
<comment type="similarity">
    <text evidence="1 5">Belongs to the pyridoxamine 5'-phosphate oxidase family.</text>
</comment>
<feature type="domain" description="Pyridoxamine 5'-phosphate oxidase N-terminal" evidence="8">
    <location>
        <begin position="32"/>
        <end position="156"/>
    </location>
</feature>
<gene>
    <name evidence="5" type="primary">pdxH</name>
    <name evidence="10" type="ORF">SAMN05444274_10130</name>
</gene>
<feature type="binding site" evidence="5 7">
    <location>
        <position position="184"/>
    </location>
    <ligand>
        <name>FMN</name>
        <dbReference type="ChEBI" id="CHEBI:58210"/>
    </ligand>
</feature>
<evidence type="ECO:0000256" key="6">
    <source>
        <dbReference type="PIRSR" id="PIRSR000190-1"/>
    </source>
</evidence>
<evidence type="ECO:0000259" key="8">
    <source>
        <dbReference type="Pfam" id="PF01243"/>
    </source>
</evidence>
<dbReference type="Pfam" id="PF10590">
    <property type="entry name" value="PNP_phzG_C"/>
    <property type="match status" value="1"/>
</dbReference>
<evidence type="ECO:0000256" key="5">
    <source>
        <dbReference type="HAMAP-Rule" id="MF_01629"/>
    </source>
</evidence>
<feature type="binding site" evidence="5 7">
    <location>
        <begin position="60"/>
        <end position="65"/>
    </location>
    <ligand>
        <name>FMN</name>
        <dbReference type="ChEBI" id="CHEBI:58210"/>
    </ligand>
</feature>
<evidence type="ECO:0000256" key="1">
    <source>
        <dbReference type="ARBA" id="ARBA00007301"/>
    </source>
</evidence>